<comment type="caution">
    <text evidence="1">The sequence shown here is derived from an EMBL/GenBank/DDBJ whole genome shotgun (WGS) entry which is preliminary data.</text>
</comment>
<evidence type="ECO:0000313" key="2">
    <source>
        <dbReference type="Proteomes" id="UP000285636"/>
    </source>
</evidence>
<sequence length="61" mass="7128">MQNLNEYVNPPVFFSHALSYHQSAAMYAANMVRFQYTKESKTKFRRECLEHLKASLKGESV</sequence>
<dbReference type="AlphaFoldDB" id="A0A423HXL1"/>
<name>A0A423HXL1_9PSED</name>
<dbReference type="RefSeq" id="WP_123435198.1">
    <property type="nucleotide sequence ID" value="NZ_MOBK01000009.1"/>
</dbReference>
<evidence type="ECO:0000313" key="1">
    <source>
        <dbReference type="EMBL" id="RON17923.1"/>
    </source>
</evidence>
<organism evidence="1 2">
    <name type="scientific">Pseudomonas brassicacearum</name>
    <dbReference type="NCBI Taxonomy" id="930166"/>
    <lineage>
        <taxon>Bacteria</taxon>
        <taxon>Pseudomonadati</taxon>
        <taxon>Pseudomonadota</taxon>
        <taxon>Gammaproteobacteria</taxon>
        <taxon>Pseudomonadales</taxon>
        <taxon>Pseudomonadaceae</taxon>
        <taxon>Pseudomonas</taxon>
    </lineage>
</organism>
<accession>A0A423HXL1</accession>
<dbReference type="Proteomes" id="UP000285636">
    <property type="component" value="Unassembled WGS sequence"/>
</dbReference>
<reference evidence="1 2" key="1">
    <citation type="submission" date="2016-10" db="EMBL/GenBank/DDBJ databases">
        <title>Comparative genome analysis of multiple Pseudomonas spp. focuses on biocontrol and plant growth promoting traits.</title>
        <authorList>
            <person name="Tao X.-Y."/>
            <person name="Taylor C.G."/>
        </authorList>
    </citation>
    <scope>NUCLEOTIDE SEQUENCE [LARGE SCALE GENOMIC DNA]</scope>
    <source>
        <strain evidence="1 2">38D7</strain>
    </source>
</reference>
<protein>
    <submittedName>
        <fullName evidence="1">Uncharacterized protein</fullName>
    </submittedName>
</protein>
<proteinExistence type="predicted"/>
<dbReference type="EMBL" id="MOBK01000009">
    <property type="protein sequence ID" value="RON17923.1"/>
    <property type="molecule type" value="Genomic_DNA"/>
</dbReference>
<gene>
    <name evidence="1" type="ORF">BK660_21780</name>
</gene>